<proteinExistence type="predicted"/>
<sequence length="389" mass="46125">MSEKLIYITLEGINSTVFNSQVYELLDSKISEKYNVELLCLQPVNIRWNKDILKKIILLRKNRKFKITLIPYIGFKNMFSYNIAKYILNIFFKVKYNNSERKIIHCRAQEASLIISEFDENKYNFKLISDIRGAQYEELKDTNLSRAIHFKKIDDRIFNKKNLSFNFVSNKLFEHYNLKYNITNNYNIIPCFGSFIYSNNNNKIYGEKENISYIYIGGQQFYQKLDQYYKILRKTEDKSTWFFCLNGNKNLDFEEKIKIEANKKNINLNILYNLSKSELKQIYLNADVGVIYRDNLELNRVASPVKIAEYLSNGLAVMMIGEIGDFYDEINKDHKLGLAKYNVEDLSKNDILHLKGICSEDLQEYRVRKSKEYSKEYCVKKYIEFYGGI</sequence>
<dbReference type="RefSeq" id="WP_057230702.1">
    <property type="nucleotide sequence ID" value="NZ_CATNYE010000004.1"/>
</dbReference>
<comment type="caution">
    <text evidence="1">The sequence shown here is derived from an EMBL/GenBank/DDBJ whole genome shotgun (WGS) entry which is preliminary data.</text>
</comment>
<dbReference type="EMBL" id="PJTB01000003">
    <property type="protein sequence ID" value="PWX38360.1"/>
    <property type="molecule type" value="Genomic_DNA"/>
</dbReference>
<evidence type="ECO:0000313" key="1">
    <source>
        <dbReference type="EMBL" id="PWX38360.1"/>
    </source>
</evidence>
<dbReference type="AlphaFoldDB" id="A0AB37C6R6"/>
<accession>A0AB37C6R6</accession>
<evidence type="ECO:0000313" key="2">
    <source>
        <dbReference type="Proteomes" id="UP000247117"/>
    </source>
</evidence>
<reference evidence="1 2" key="1">
    <citation type="journal article" date="2018" name="BMC Genomics">
        <title>Whole genome analysis reveals the diversity and evolutionary relationships between necrotic enteritis-causing strains of Clostridium perfringens.</title>
        <authorList>
            <person name="Lacey J.A."/>
            <person name="Allnutt T.R."/>
            <person name="Vezina B."/>
            <person name="Van T.T.H."/>
            <person name="Stent T."/>
            <person name="Han X."/>
            <person name="Rood J.I."/>
            <person name="Wade B."/>
            <person name="Keyburn A.L."/>
            <person name="Seeman T."/>
            <person name="Chen H."/>
            <person name="Haring V."/>
            <person name="Johanesen P.A."/>
            <person name="Lyras D."/>
            <person name="Moore R.J."/>
        </authorList>
    </citation>
    <scope>NUCLEOTIDE SEQUENCE [LARGE SCALE GENOMIC DNA]</scope>
    <source>
        <strain evidence="1 2">EUR-NE15</strain>
    </source>
</reference>
<dbReference type="Gene3D" id="3.40.50.2000">
    <property type="entry name" value="Glycogen Phosphorylase B"/>
    <property type="match status" value="1"/>
</dbReference>
<name>A0AB37C6R6_CLOPF</name>
<organism evidence="1 2">
    <name type="scientific">Clostridium perfringens</name>
    <dbReference type="NCBI Taxonomy" id="1502"/>
    <lineage>
        <taxon>Bacteria</taxon>
        <taxon>Bacillati</taxon>
        <taxon>Bacillota</taxon>
        <taxon>Clostridia</taxon>
        <taxon>Eubacteriales</taxon>
        <taxon>Clostridiaceae</taxon>
        <taxon>Clostridium</taxon>
    </lineage>
</organism>
<protein>
    <recommendedName>
        <fullName evidence="3">Glycosyltransferase</fullName>
    </recommendedName>
</protein>
<dbReference type="Proteomes" id="UP000247117">
    <property type="component" value="Unassembled WGS sequence"/>
</dbReference>
<evidence type="ECO:0008006" key="3">
    <source>
        <dbReference type="Google" id="ProtNLM"/>
    </source>
</evidence>
<gene>
    <name evidence="1" type="ORF">CYK91_10415</name>
</gene>